<dbReference type="PIRSF" id="PIRSF002741">
    <property type="entry name" value="MppA"/>
    <property type="match status" value="1"/>
</dbReference>
<dbReference type="GO" id="GO:0030313">
    <property type="term" value="C:cell envelope"/>
    <property type="evidence" value="ECO:0007669"/>
    <property type="project" value="UniProtKB-SubCell"/>
</dbReference>
<dbReference type="SUPFAM" id="SSF53850">
    <property type="entry name" value="Periplasmic binding protein-like II"/>
    <property type="match status" value="1"/>
</dbReference>
<evidence type="ECO:0000256" key="2">
    <source>
        <dbReference type="ARBA" id="ARBA00005695"/>
    </source>
</evidence>
<dbReference type="CDD" id="cd00995">
    <property type="entry name" value="PBP2_NikA_DppA_OppA_like"/>
    <property type="match status" value="1"/>
</dbReference>
<name>A0A7K3S222_9ACTN</name>
<dbReference type="GO" id="GO:1904680">
    <property type="term" value="F:peptide transmembrane transporter activity"/>
    <property type="evidence" value="ECO:0007669"/>
    <property type="project" value="TreeGrafter"/>
</dbReference>
<dbReference type="Pfam" id="PF00496">
    <property type="entry name" value="SBP_bac_5"/>
    <property type="match status" value="1"/>
</dbReference>
<evidence type="ECO:0000313" key="6">
    <source>
        <dbReference type="EMBL" id="NEC21468.1"/>
    </source>
</evidence>
<sequence>MTGPLHIPTRRQLLATGTAGAAGLILSGCARDPRPVRPGPVADVTRWAPGPGADPAGARRRGRIITAWATEAQSYDPAIGWDLHSWEAISTVLHSPLYQYSGQYDGPAPHAAAAMPHVSKDGRVYTVPLRRDVRFHNGRLVTAEDYIATWTRVLDPELGSWAASFLFAIEGAEAVFEQKADRVSGLRALDSHTVQIRLTEPDVLMLSVLCQPYTAALPAEEIRRLGSSFGRTPVGTGPFRITRYDSKRQRATFRRFDQYFWRGTPLIDGLEFRWGIDYPMQSLQLNAGSVDVLGEGLVSSQAPKFTADPSVRKRFVHPVPVRGTQWLTFNFQREELRDRRVREALNWAVDREQLVRVAFGLSDPWGCPFPELLDRYRRTAEPYTYDPDRARSLLRQAGVGRLRLDFPHGSQEPWPLLAQVLQQQFAQVGVDVDLRPMGQAAFDQITAEGEGDIYGRHMYIVLNSALENVSTNYTSSAAYNYTGYKNELVDDLTAKARKARTLEASNSLLAQVEEELVRDAAGVFLCNMKFLAARRPEVRNYHMRGESGSYYDRMWLGG</sequence>
<dbReference type="GO" id="GO:0042597">
    <property type="term" value="C:periplasmic space"/>
    <property type="evidence" value="ECO:0007669"/>
    <property type="project" value="UniProtKB-ARBA"/>
</dbReference>
<dbReference type="InterPro" id="IPR006311">
    <property type="entry name" value="TAT_signal"/>
</dbReference>
<reference evidence="6 7" key="1">
    <citation type="submission" date="2020-01" db="EMBL/GenBank/DDBJ databases">
        <title>Insect and environment-associated Actinomycetes.</title>
        <authorList>
            <person name="Currrie C."/>
            <person name="Chevrette M."/>
            <person name="Carlson C."/>
            <person name="Stubbendieck R."/>
            <person name="Wendt-Pienkowski E."/>
        </authorList>
    </citation>
    <scope>NUCLEOTIDE SEQUENCE [LARGE SCALE GENOMIC DNA]</scope>
    <source>
        <strain evidence="6 7">SID7590</strain>
    </source>
</reference>
<keyword evidence="4" id="KW-0732">Signal</keyword>
<comment type="caution">
    <text evidence="6">The sequence shown here is derived from an EMBL/GenBank/DDBJ whole genome shotgun (WGS) entry which is preliminary data.</text>
</comment>
<dbReference type="InterPro" id="IPR039424">
    <property type="entry name" value="SBP_5"/>
</dbReference>
<evidence type="ECO:0000256" key="3">
    <source>
        <dbReference type="ARBA" id="ARBA00022448"/>
    </source>
</evidence>
<gene>
    <name evidence="6" type="ORF">G3I50_24945</name>
</gene>
<comment type="subcellular location">
    <subcellularLocation>
        <location evidence="1">Cell envelope</location>
    </subcellularLocation>
</comment>
<accession>A0A7K3S222</accession>
<protein>
    <submittedName>
        <fullName evidence="6">ABC transporter substrate-binding protein</fullName>
    </submittedName>
</protein>
<organism evidence="6 7">
    <name type="scientific">Streptomyces parvus</name>
    <dbReference type="NCBI Taxonomy" id="66428"/>
    <lineage>
        <taxon>Bacteria</taxon>
        <taxon>Bacillati</taxon>
        <taxon>Actinomycetota</taxon>
        <taxon>Actinomycetes</taxon>
        <taxon>Kitasatosporales</taxon>
        <taxon>Streptomycetaceae</taxon>
        <taxon>Streptomyces</taxon>
    </lineage>
</organism>
<dbReference type="Proteomes" id="UP000469670">
    <property type="component" value="Unassembled WGS sequence"/>
</dbReference>
<dbReference type="GO" id="GO:0043190">
    <property type="term" value="C:ATP-binding cassette (ABC) transporter complex"/>
    <property type="evidence" value="ECO:0007669"/>
    <property type="project" value="InterPro"/>
</dbReference>
<dbReference type="InterPro" id="IPR000914">
    <property type="entry name" value="SBP_5_dom"/>
</dbReference>
<dbReference type="InterPro" id="IPR030678">
    <property type="entry name" value="Peptide/Ni-bd"/>
</dbReference>
<dbReference type="Gene3D" id="3.40.190.10">
    <property type="entry name" value="Periplasmic binding protein-like II"/>
    <property type="match status" value="1"/>
</dbReference>
<evidence type="ECO:0000256" key="1">
    <source>
        <dbReference type="ARBA" id="ARBA00004196"/>
    </source>
</evidence>
<dbReference type="PANTHER" id="PTHR30290">
    <property type="entry name" value="PERIPLASMIC BINDING COMPONENT OF ABC TRANSPORTER"/>
    <property type="match status" value="1"/>
</dbReference>
<evidence type="ECO:0000313" key="7">
    <source>
        <dbReference type="Proteomes" id="UP000469670"/>
    </source>
</evidence>
<evidence type="ECO:0000256" key="4">
    <source>
        <dbReference type="ARBA" id="ARBA00022729"/>
    </source>
</evidence>
<feature type="domain" description="Solute-binding protein family 5" evidence="5">
    <location>
        <begin position="107"/>
        <end position="478"/>
    </location>
</feature>
<evidence type="ECO:0000259" key="5">
    <source>
        <dbReference type="Pfam" id="PF00496"/>
    </source>
</evidence>
<dbReference type="PANTHER" id="PTHR30290:SF10">
    <property type="entry name" value="PERIPLASMIC OLIGOPEPTIDE-BINDING PROTEIN-RELATED"/>
    <property type="match status" value="1"/>
</dbReference>
<dbReference type="Gene3D" id="3.10.105.10">
    <property type="entry name" value="Dipeptide-binding Protein, Domain 3"/>
    <property type="match status" value="1"/>
</dbReference>
<dbReference type="EMBL" id="JAAGMP010001096">
    <property type="protein sequence ID" value="NEC21468.1"/>
    <property type="molecule type" value="Genomic_DNA"/>
</dbReference>
<comment type="similarity">
    <text evidence="2">Belongs to the bacterial solute-binding protein 5 family.</text>
</comment>
<dbReference type="AlphaFoldDB" id="A0A7K3S222"/>
<dbReference type="PROSITE" id="PS51318">
    <property type="entry name" value="TAT"/>
    <property type="match status" value="1"/>
</dbReference>
<dbReference type="RefSeq" id="WP_164205630.1">
    <property type="nucleotide sequence ID" value="NZ_JAAGMP010001096.1"/>
</dbReference>
<keyword evidence="3" id="KW-0813">Transport</keyword>
<dbReference type="GO" id="GO:0015833">
    <property type="term" value="P:peptide transport"/>
    <property type="evidence" value="ECO:0007669"/>
    <property type="project" value="TreeGrafter"/>
</dbReference>
<proteinExistence type="inferred from homology"/>